<dbReference type="GO" id="GO:0003677">
    <property type="term" value="F:DNA binding"/>
    <property type="evidence" value="ECO:0007669"/>
    <property type="project" value="UniProtKB-KW"/>
</dbReference>
<sequence>MDVLIPSREAAAFIGVSPATLENWRVRGEGPAFIKTPGKTGKISYAEADILEWRAQRRFSSTAQAAAADA</sequence>
<keyword evidence="2" id="KW-0238">DNA-binding</keyword>
<dbReference type="Gene3D" id="1.10.10.10">
    <property type="entry name" value="Winged helix-like DNA-binding domain superfamily/Winged helix DNA-binding domain"/>
    <property type="match status" value="1"/>
</dbReference>
<evidence type="ECO:0000259" key="1">
    <source>
        <dbReference type="Pfam" id="PF12728"/>
    </source>
</evidence>
<organism evidence="2 3">
    <name type="scientific">Sphingorhabdus wooponensis</name>
    <dbReference type="NCBI Taxonomy" id="940136"/>
    <lineage>
        <taxon>Bacteria</taxon>
        <taxon>Pseudomonadati</taxon>
        <taxon>Pseudomonadota</taxon>
        <taxon>Alphaproteobacteria</taxon>
        <taxon>Sphingomonadales</taxon>
        <taxon>Sphingomonadaceae</taxon>
        <taxon>Sphingorhabdus</taxon>
    </lineage>
</organism>
<feature type="domain" description="Helix-turn-helix" evidence="1">
    <location>
        <begin position="8"/>
        <end position="58"/>
    </location>
</feature>
<comment type="caution">
    <text evidence="2">The sequence shown here is derived from an EMBL/GenBank/DDBJ whole genome shotgun (WGS) entry which is preliminary data.</text>
</comment>
<proteinExistence type="predicted"/>
<keyword evidence="3" id="KW-1185">Reference proteome</keyword>
<dbReference type="RefSeq" id="WP_125230153.1">
    <property type="nucleotide sequence ID" value="NZ_RWJI01000001.1"/>
</dbReference>
<evidence type="ECO:0000313" key="2">
    <source>
        <dbReference type="EMBL" id="RRQ52137.1"/>
    </source>
</evidence>
<dbReference type="InterPro" id="IPR036388">
    <property type="entry name" value="WH-like_DNA-bd_sf"/>
</dbReference>
<dbReference type="EMBL" id="RWJI01000001">
    <property type="protein sequence ID" value="RRQ52137.1"/>
    <property type="molecule type" value="Genomic_DNA"/>
</dbReference>
<gene>
    <name evidence="2" type="ORF">D7D48_04505</name>
</gene>
<dbReference type="AlphaFoldDB" id="A0A3R8Q4L6"/>
<evidence type="ECO:0000313" key="3">
    <source>
        <dbReference type="Proteomes" id="UP000268553"/>
    </source>
</evidence>
<dbReference type="OrthoDB" id="9806994at2"/>
<dbReference type="Pfam" id="PF12728">
    <property type="entry name" value="HTH_17"/>
    <property type="match status" value="1"/>
</dbReference>
<accession>A0A3R8Q4L6</accession>
<protein>
    <submittedName>
        <fullName evidence="2">DNA-binding protein</fullName>
    </submittedName>
</protein>
<name>A0A3R8Q4L6_9SPHN</name>
<dbReference type="Proteomes" id="UP000268553">
    <property type="component" value="Unassembled WGS sequence"/>
</dbReference>
<dbReference type="SUPFAM" id="SSF46955">
    <property type="entry name" value="Putative DNA-binding domain"/>
    <property type="match status" value="1"/>
</dbReference>
<dbReference type="InterPro" id="IPR041657">
    <property type="entry name" value="HTH_17"/>
</dbReference>
<dbReference type="InterPro" id="IPR009061">
    <property type="entry name" value="DNA-bd_dom_put_sf"/>
</dbReference>
<reference evidence="2 3" key="1">
    <citation type="submission" date="2018-12" db="EMBL/GenBank/DDBJ databases">
        <authorList>
            <person name="Kim S.-J."/>
            <person name="Jung G.-Y."/>
        </authorList>
    </citation>
    <scope>NUCLEOTIDE SEQUENCE [LARGE SCALE GENOMIC DNA]</scope>
    <source>
        <strain evidence="2 3">03SU3-P</strain>
    </source>
</reference>